<dbReference type="PANTHER" id="PTHR43441:SF10">
    <property type="entry name" value="ACETYLTRANSFERASE"/>
    <property type="match status" value="1"/>
</dbReference>
<proteinExistence type="predicted"/>
<dbReference type="PROSITE" id="PS51186">
    <property type="entry name" value="GNAT"/>
    <property type="match status" value="1"/>
</dbReference>
<keyword evidence="1" id="KW-0808">Transferase</keyword>
<dbReference type="Pfam" id="PF13302">
    <property type="entry name" value="Acetyltransf_3"/>
    <property type="match status" value="1"/>
</dbReference>
<dbReference type="RefSeq" id="WP_090856002.1">
    <property type="nucleotide sequence ID" value="NZ_FMZM01000006.1"/>
</dbReference>
<keyword evidence="2" id="KW-1185">Reference proteome</keyword>
<dbReference type="SUPFAM" id="SSF55729">
    <property type="entry name" value="Acyl-CoA N-acyltransferases (Nat)"/>
    <property type="match status" value="1"/>
</dbReference>
<dbReference type="GO" id="GO:0005737">
    <property type="term" value="C:cytoplasm"/>
    <property type="evidence" value="ECO:0007669"/>
    <property type="project" value="TreeGrafter"/>
</dbReference>
<evidence type="ECO:0000313" key="2">
    <source>
        <dbReference type="Proteomes" id="UP000199034"/>
    </source>
</evidence>
<accession>A0A1G6SEB5</accession>
<dbReference type="Gene3D" id="3.40.630.30">
    <property type="match status" value="1"/>
</dbReference>
<dbReference type="Proteomes" id="UP000199034">
    <property type="component" value="Unassembled WGS sequence"/>
</dbReference>
<dbReference type="OrthoDB" id="5191051at2"/>
<reference evidence="1 2" key="1">
    <citation type="submission" date="2016-10" db="EMBL/GenBank/DDBJ databases">
        <authorList>
            <person name="de Groot N.N."/>
        </authorList>
    </citation>
    <scope>NUCLEOTIDE SEQUENCE [LARGE SCALE GENOMIC DNA]</scope>
    <source>
        <strain evidence="1 2">CGMCC 4.6858</strain>
    </source>
</reference>
<sequence>MLAHSLGADAELRPLEPWQAPTFAAYVERHRAHLAPWLPWGVSITDEDAARAFLQRYADGTAADGGRIYGLWAHGELVGGTLFRIFDARASLCEVGVWLAPGSEGRGLITRAVTAMVDWAVRERGIRRVEWHCVPENTRSRAVAVRLGMTHEGTLRQDFEHAGRRWDTEVWAVLAEEWVTMHP</sequence>
<dbReference type="GO" id="GO:1990189">
    <property type="term" value="F:protein N-terminal-serine acetyltransferase activity"/>
    <property type="evidence" value="ECO:0007669"/>
    <property type="project" value="TreeGrafter"/>
</dbReference>
<protein>
    <submittedName>
        <fullName evidence="1">Protein N-acetyltransferase, RimJ/RimL family</fullName>
    </submittedName>
</protein>
<dbReference type="AlphaFoldDB" id="A0A1G6SEB5"/>
<dbReference type="InterPro" id="IPR016181">
    <property type="entry name" value="Acyl_CoA_acyltransferase"/>
</dbReference>
<gene>
    <name evidence="1" type="ORF">SAMN05421872_106115</name>
</gene>
<dbReference type="InterPro" id="IPR051908">
    <property type="entry name" value="Ribosomal_N-acetyltransferase"/>
</dbReference>
<dbReference type="PANTHER" id="PTHR43441">
    <property type="entry name" value="RIBOSOMAL-PROTEIN-SERINE ACETYLTRANSFERASE"/>
    <property type="match status" value="1"/>
</dbReference>
<dbReference type="InterPro" id="IPR000182">
    <property type="entry name" value="GNAT_dom"/>
</dbReference>
<evidence type="ECO:0000313" key="1">
    <source>
        <dbReference type="EMBL" id="SDD15011.1"/>
    </source>
</evidence>
<name>A0A1G6SEB5_9ACTN</name>
<dbReference type="EMBL" id="FMZM01000006">
    <property type="protein sequence ID" value="SDD15011.1"/>
    <property type="molecule type" value="Genomic_DNA"/>
</dbReference>
<dbReference type="STRING" id="1045774.SAMN05421872_106115"/>
<dbReference type="GO" id="GO:0008999">
    <property type="term" value="F:protein-N-terminal-alanine acetyltransferase activity"/>
    <property type="evidence" value="ECO:0007669"/>
    <property type="project" value="TreeGrafter"/>
</dbReference>
<organism evidence="1 2">
    <name type="scientific">Nocardioides lianchengensis</name>
    <dbReference type="NCBI Taxonomy" id="1045774"/>
    <lineage>
        <taxon>Bacteria</taxon>
        <taxon>Bacillati</taxon>
        <taxon>Actinomycetota</taxon>
        <taxon>Actinomycetes</taxon>
        <taxon>Propionibacteriales</taxon>
        <taxon>Nocardioidaceae</taxon>
        <taxon>Nocardioides</taxon>
    </lineage>
</organism>